<feature type="compositionally biased region" description="Basic and acidic residues" evidence="1">
    <location>
        <begin position="88"/>
        <end position="101"/>
    </location>
</feature>
<keyword evidence="3" id="KW-1185">Reference proteome</keyword>
<proteinExistence type="predicted"/>
<gene>
    <name evidence="2" type="ORF">TTAC_LOCUS3738</name>
</gene>
<protein>
    <submittedName>
        <fullName evidence="2 4">Uncharacterized protein</fullName>
    </submittedName>
</protein>
<dbReference type="STRING" id="6205.A0A0R3WSL3"/>
<reference evidence="2 3" key="2">
    <citation type="submission" date="2018-11" db="EMBL/GenBank/DDBJ databases">
        <authorList>
            <consortium name="Pathogen Informatics"/>
        </authorList>
    </citation>
    <scope>NUCLEOTIDE SEQUENCE [LARGE SCALE GENOMIC DNA]</scope>
</reference>
<evidence type="ECO:0000313" key="4">
    <source>
        <dbReference type="WBParaSite" id="TTAC_0000375301-mRNA-1"/>
    </source>
</evidence>
<dbReference type="EMBL" id="UYWX01002954">
    <property type="protein sequence ID" value="VDM23256.1"/>
    <property type="molecule type" value="Genomic_DNA"/>
</dbReference>
<accession>A0A0R3WSL3</accession>
<feature type="region of interest" description="Disordered" evidence="1">
    <location>
        <begin position="84"/>
        <end position="155"/>
    </location>
</feature>
<evidence type="ECO:0000313" key="3">
    <source>
        <dbReference type="Proteomes" id="UP000274429"/>
    </source>
</evidence>
<organism evidence="4">
    <name type="scientific">Hydatigena taeniaeformis</name>
    <name type="common">Feline tapeworm</name>
    <name type="synonym">Taenia taeniaeformis</name>
    <dbReference type="NCBI Taxonomy" id="6205"/>
    <lineage>
        <taxon>Eukaryota</taxon>
        <taxon>Metazoa</taxon>
        <taxon>Spiralia</taxon>
        <taxon>Lophotrochozoa</taxon>
        <taxon>Platyhelminthes</taxon>
        <taxon>Cestoda</taxon>
        <taxon>Eucestoda</taxon>
        <taxon>Cyclophyllidea</taxon>
        <taxon>Taeniidae</taxon>
        <taxon>Hydatigera</taxon>
    </lineage>
</organism>
<evidence type="ECO:0000313" key="2">
    <source>
        <dbReference type="EMBL" id="VDM23256.1"/>
    </source>
</evidence>
<name>A0A0R3WSL3_HYDTA</name>
<evidence type="ECO:0000256" key="1">
    <source>
        <dbReference type="SAM" id="MobiDB-lite"/>
    </source>
</evidence>
<dbReference type="Proteomes" id="UP000274429">
    <property type="component" value="Unassembled WGS sequence"/>
</dbReference>
<feature type="region of interest" description="Disordered" evidence="1">
    <location>
        <begin position="12"/>
        <end position="44"/>
    </location>
</feature>
<sequence length="155" mass="17234">MRAILCCKATEDASTSRLEGRSKANAASTTKLSKSEETKSNHQSMKHWLLDKYEEIINEEEVVDSKIRQFPSLKKPLKAKKHLSKNAAIEEKKEADVELKKPPRVRGKRRPSKGAADMGANVSEVDGEQTAHKILKGQKRRLLATEAETHGTSAT</sequence>
<dbReference type="WBParaSite" id="TTAC_0000375301-mRNA-1">
    <property type="protein sequence ID" value="TTAC_0000375301-mRNA-1"/>
    <property type="gene ID" value="TTAC_0000375301"/>
</dbReference>
<feature type="compositionally biased region" description="Basic residues" evidence="1">
    <location>
        <begin position="102"/>
        <end position="112"/>
    </location>
</feature>
<feature type="compositionally biased region" description="Basic residues" evidence="1">
    <location>
        <begin position="133"/>
        <end position="142"/>
    </location>
</feature>
<reference evidence="4" key="1">
    <citation type="submission" date="2017-02" db="UniProtKB">
        <authorList>
            <consortium name="WormBaseParasite"/>
        </authorList>
    </citation>
    <scope>IDENTIFICATION</scope>
</reference>
<dbReference type="AlphaFoldDB" id="A0A0R3WSL3"/>